<dbReference type="VEuPathDB" id="FungiDB:A9K55_003865"/>
<dbReference type="AlphaFoldDB" id="A0A2H4SPQ0"/>
<dbReference type="EMBL" id="CP023325">
    <property type="protein sequence ID" value="ATY65083.1"/>
    <property type="molecule type" value="Genomic_DNA"/>
</dbReference>
<sequence>MTLRIIKILEIDMNNSVNLLNKVFLEKRRISNIITSDSKEFYIIKDILYLLIIWRQLSDYNTRKEMLKY</sequence>
<protein>
    <submittedName>
        <fullName evidence="1">Uncharacterized protein</fullName>
    </submittedName>
</protein>
<proteinExistence type="predicted"/>
<evidence type="ECO:0000313" key="2">
    <source>
        <dbReference type="Proteomes" id="UP000323067"/>
    </source>
</evidence>
<gene>
    <name evidence="1" type="ORF">A9K55_003865</name>
</gene>
<organism evidence="1 2">
    <name type="scientific">Cordyceps militaris</name>
    <name type="common">Caterpillar fungus</name>
    <name type="synonym">Clavaria militaris</name>
    <dbReference type="NCBI Taxonomy" id="73501"/>
    <lineage>
        <taxon>Eukaryota</taxon>
        <taxon>Fungi</taxon>
        <taxon>Dikarya</taxon>
        <taxon>Ascomycota</taxon>
        <taxon>Pezizomycotina</taxon>
        <taxon>Sordariomycetes</taxon>
        <taxon>Hypocreomycetidae</taxon>
        <taxon>Hypocreales</taxon>
        <taxon>Cordycipitaceae</taxon>
        <taxon>Cordyceps</taxon>
    </lineage>
</organism>
<evidence type="ECO:0000313" key="1">
    <source>
        <dbReference type="EMBL" id="ATY65083.1"/>
    </source>
</evidence>
<name>A0A2H4SPQ0_CORMI</name>
<dbReference type="Proteomes" id="UP000323067">
    <property type="component" value="Chromosome v"/>
</dbReference>
<reference evidence="1 2" key="1">
    <citation type="journal article" date="2017" name="BMC Genomics">
        <title>Chromosome level assembly and secondary metabolite potential of the parasitic fungus Cordyceps militaris.</title>
        <authorList>
            <person name="Kramer G.J."/>
            <person name="Nodwell J.R."/>
        </authorList>
    </citation>
    <scope>NUCLEOTIDE SEQUENCE [LARGE SCALE GENOMIC DNA]</scope>
    <source>
        <strain evidence="1 2">ATCC 34164</strain>
    </source>
</reference>
<accession>A0A2H4SPQ0</accession>